<comment type="caution">
    <text evidence="2">The sequence shown here is derived from an EMBL/GenBank/DDBJ whole genome shotgun (WGS) entry which is preliminary data.</text>
</comment>
<dbReference type="AlphaFoldDB" id="A0AAE0APC2"/>
<feature type="domain" description="Reverse transcriptase zinc-binding" evidence="1">
    <location>
        <begin position="83"/>
        <end position="170"/>
    </location>
</feature>
<organism evidence="2 3">
    <name type="scientific">Dipteronia sinensis</name>
    <dbReference type="NCBI Taxonomy" id="43782"/>
    <lineage>
        <taxon>Eukaryota</taxon>
        <taxon>Viridiplantae</taxon>
        <taxon>Streptophyta</taxon>
        <taxon>Embryophyta</taxon>
        <taxon>Tracheophyta</taxon>
        <taxon>Spermatophyta</taxon>
        <taxon>Magnoliopsida</taxon>
        <taxon>eudicotyledons</taxon>
        <taxon>Gunneridae</taxon>
        <taxon>Pentapetalae</taxon>
        <taxon>rosids</taxon>
        <taxon>malvids</taxon>
        <taxon>Sapindales</taxon>
        <taxon>Sapindaceae</taxon>
        <taxon>Hippocastanoideae</taxon>
        <taxon>Acereae</taxon>
        <taxon>Dipteronia</taxon>
    </lineage>
</organism>
<evidence type="ECO:0000259" key="1">
    <source>
        <dbReference type="Pfam" id="PF13966"/>
    </source>
</evidence>
<dbReference type="Proteomes" id="UP001281410">
    <property type="component" value="Unassembled WGS sequence"/>
</dbReference>
<sequence length="170" mass="19845">MEGSSLKEAFPKIFVLAMDKVGCIRNFGRREGSEWKWEITLRRNLFDWEIEQWKCFSDSLMIIKVIDTVSDSVSWDHDSSGQFSVKSFRKCMEDGHDQGEFVFKEVWLGICPPNIELFVWQLLHGRVLVREMLSRLGIPAGANLECPFCQDNGESIDHILLQCRQIWTLW</sequence>
<dbReference type="EMBL" id="JANJYJ010000004">
    <property type="protein sequence ID" value="KAK3221164.1"/>
    <property type="molecule type" value="Genomic_DNA"/>
</dbReference>
<dbReference type="PANTHER" id="PTHR36617:SF5">
    <property type="entry name" value="OS05G0421675 PROTEIN"/>
    <property type="match status" value="1"/>
</dbReference>
<dbReference type="PANTHER" id="PTHR36617">
    <property type="entry name" value="PROTEIN, PUTATIVE-RELATED"/>
    <property type="match status" value="1"/>
</dbReference>
<evidence type="ECO:0000313" key="3">
    <source>
        <dbReference type="Proteomes" id="UP001281410"/>
    </source>
</evidence>
<gene>
    <name evidence="2" type="ORF">Dsin_015134</name>
</gene>
<name>A0AAE0APC2_9ROSI</name>
<reference evidence="2" key="1">
    <citation type="journal article" date="2023" name="Plant J.">
        <title>Genome sequences and population genomics provide insights into the demographic history, inbreeding, and mutation load of two 'living fossil' tree species of Dipteronia.</title>
        <authorList>
            <person name="Feng Y."/>
            <person name="Comes H.P."/>
            <person name="Chen J."/>
            <person name="Zhu S."/>
            <person name="Lu R."/>
            <person name="Zhang X."/>
            <person name="Li P."/>
            <person name="Qiu J."/>
            <person name="Olsen K.M."/>
            <person name="Qiu Y."/>
        </authorList>
    </citation>
    <scope>NUCLEOTIDE SEQUENCE</scope>
    <source>
        <strain evidence="2">NBL</strain>
    </source>
</reference>
<keyword evidence="3" id="KW-1185">Reference proteome</keyword>
<evidence type="ECO:0000313" key="2">
    <source>
        <dbReference type="EMBL" id="KAK3221164.1"/>
    </source>
</evidence>
<protein>
    <recommendedName>
        <fullName evidence="1">Reverse transcriptase zinc-binding domain-containing protein</fullName>
    </recommendedName>
</protein>
<dbReference type="Pfam" id="PF13966">
    <property type="entry name" value="zf-RVT"/>
    <property type="match status" value="1"/>
</dbReference>
<proteinExistence type="predicted"/>
<dbReference type="InterPro" id="IPR026960">
    <property type="entry name" value="RVT-Znf"/>
</dbReference>
<accession>A0AAE0APC2</accession>